<dbReference type="InterPro" id="IPR024038">
    <property type="entry name" value="MYXO-CTERM"/>
</dbReference>
<sequence length="222" mass="22764">MKMFFAAAAALLMATSAHAALITVDDFNTIQLSTDNRADGVAVSNTVAYTVGGNLFTRTVAVDQTQHSGTDPRLSSTANIGFGTLKLSNDSQTNATFNLSYDIDSLVDDVAGNSGLTLDVLFTDAAAGTPFTIAGYLNDILLGSGTFAGPGMLSLSLPELAASGNQLRLMFTGGTAYDAELGPISLQVDATEVPEPATLGLLGLGLLAVGAARRRRKTVAAA</sequence>
<comment type="caution">
    <text evidence="3">The sequence shown here is derived from an EMBL/GenBank/DDBJ whole genome shotgun (WGS) entry which is preliminary data.</text>
</comment>
<accession>A0ABV7X5A4</accession>
<evidence type="ECO:0000256" key="1">
    <source>
        <dbReference type="SAM" id="SignalP"/>
    </source>
</evidence>
<keyword evidence="4" id="KW-1185">Reference proteome</keyword>
<evidence type="ECO:0000313" key="4">
    <source>
        <dbReference type="Proteomes" id="UP001595615"/>
    </source>
</evidence>
<dbReference type="NCBIfam" id="TIGR03901">
    <property type="entry name" value="MYXO-CTERM"/>
    <property type="match status" value="1"/>
</dbReference>
<protein>
    <submittedName>
        <fullName evidence="3">PEP-CTERM sorting domain-containing protein</fullName>
    </submittedName>
</protein>
<dbReference type="RefSeq" id="WP_380856029.1">
    <property type="nucleotide sequence ID" value="NZ_JBHRXV010000001.1"/>
</dbReference>
<feature type="signal peptide" evidence="1">
    <location>
        <begin position="1"/>
        <end position="19"/>
    </location>
</feature>
<dbReference type="EMBL" id="JBHRXV010000001">
    <property type="protein sequence ID" value="MFC3711330.1"/>
    <property type="molecule type" value="Genomic_DNA"/>
</dbReference>
<evidence type="ECO:0000259" key="2">
    <source>
        <dbReference type="Pfam" id="PF07589"/>
    </source>
</evidence>
<proteinExistence type="predicted"/>
<name>A0ABV7X5A4_9SPHN</name>
<feature type="chain" id="PRO_5045691499" evidence="1">
    <location>
        <begin position="20"/>
        <end position="222"/>
    </location>
</feature>
<organism evidence="3 4">
    <name type="scientific">Sphingoaurantiacus capsulatus</name>
    <dbReference type="NCBI Taxonomy" id="1771310"/>
    <lineage>
        <taxon>Bacteria</taxon>
        <taxon>Pseudomonadati</taxon>
        <taxon>Pseudomonadota</taxon>
        <taxon>Alphaproteobacteria</taxon>
        <taxon>Sphingomonadales</taxon>
        <taxon>Sphingosinicellaceae</taxon>
        <taxon>Sphingoaurantiacus</taxon>
    </lineage>
</organism>
<dbReference type="Pfam" id="PF07589">
    <property type="entry name" value="PEP-CTERM"/>
    <property type="match status" value="1"/>
</dbReference>
<reference evidence="4" key="1">
    <citation type="journal article" date="2019" name="Int. J. Syst. Evol. Microbiol.">
        <title>The Global Catalogue of Microorganisms (GCM) 10K type strain sequencing project: providing services to taxonomists for standard genome sequencing and annotation.</title>
        <authorList>
            <consortium name="The Broad Institute Genomics Platform"/>
            <consortium name="The Broad Institute Genome Sequencing Center for Infectious Disease"/>
            <person name="Wu L."/>
            <person name="Ma J."/>
        </authorList>
    </citation>
    <scope>NUCLEOTIDE SEQUENCE [LARGE SCALE GENOMIC DNA]</scope>
    <source>
        <strain evidence="4">KCTC 42644</strain>
    </source>
</reference>
<dbReference type="Proteomes" id="UP001595615">
    <property type="component" value="Unassembled WGS sequence"/>
</dbReference>
<evidence type="ECO:0000313" key="3">
    <source>
        <dbReference type="EMBL" id="MFC3711330.1"/>
    </source>
</evidence>
<feature type="domain" description="Ice-binding protein C-terminal" evidence="2">
    <location>
        <begin position="193"/>
        <end position="215"/>
    </location>
</feature>
<dbReference type="NCBIfam" id="TIGR02595">
    <property type="entry name" value="PEP_CTERM"/>
    <property type="match status" value="1"/>
</dbReference>
<keyword evidence="1" id="KW-0732">Signal</keyword>
<gene>
    <name evidence="3" type="ORF">ACFOMD_02030</name>
</gene>
<dbReference type="InterPro" id="IPR013424">
    <property type="entry name" value="Ice-binding_C"/>
</dbReference>